<dbReference type="InterPro" id="IPR024742">
    <property type="entry name" value="Glycogen_debranch_N"/>
</dbReference>
<evidence type="ECO:0000313" key="3">
    <source>
        <dbReference type="EMBL" id="MBR0576651.1"/>
    </source>
</evidence>
<dbReference type="GO" id="GO:0004134">
    <property type="term" value="F:4-alpha-glucanotransferase activity"/>
    <property type="evidence" value="ECO:0007669"/>
    <property type="project" value="InterPro"/>
</dbReference>
<dbReference type="Gene3D" id="1.50.10.10">
    <property type="match status" value="1"/>
</dbReference>
<dbReference type="AlphaFoldDB" id="A0A941CSN8"/>
<name>A0A941CSN8_9CLOT</name>
<feature type="domain" description="Glycogen debranching enzyme C-terminal" evidence="1">
    <location>
        <begin position="276"/>
        <end position="641"/>
    </location>
</feature>
<dbReference type="Pfam" id="PF12439">
    <property type="entry name" value="GDE_N"/>
    <property type="match status" value="1"/>
</dbReference>
<dbReference type="GO" id="GO:0004135">
    <property type="term" value="F:amylo-alpha-1,6-glucosidase activity"/>
    <property type="evidence" value="ECO:0007669"/>
    <property type="project" value="InterPro"/>
</dbReference>
<keyword evidence="4" id="KW-1185">Reference proteome</keyword>
<dbReference type="GO" id="GO:0005980">
    <property type="term" value="P:glycogen catabolic process"/>
    <property type="evidence" value="ECO:0007669"/>
    <property type="project" value="InterPro"/>
</dbReference>
<dbReference type="InterPro" id="IPR006451">
    <property type="entry name" value="Glycogen_debranch_arc"/>
</dbReference>
<evidence type="ECO:0000259" key="1">
    <source>
        <dbReference type="Pfam" id="PF06202"/>
    </source>
</evidence>
<dbReference type="PANTHER" id="PTHR10569:SF2">
    <property type="entry name" value="GLYCOGEN DEBRANCHING ENZYME"/>
    <property type="match status" value="1"/>
</dbReference>
<dbReference type="NCBIfam" id="TIGR01561">
    <property type="entry name" value="gde_arch"/>
    <property type="match status" value="1"/>
</dbReference>
<dbReference type="InterPro" id="IPR010401">
    <property type="entry name" value="AGL/Gdb1"/>
</dbReference>
<protein>
    <submittedName>
        <fullName evidence="3">Glycogen debranching enzyme family protein</fullName>
    </submittedName>
</protein>
<organism evidence="3 4">
    <name type="scientific">Proteiniclasticum sediminis</name>
    <dbReference type="NCBI Taxonomy" id="2804028"/>
    <lineage>
        <taxon>Bacteria</taxon>
        <taxon>Bacillati</taxon>
        <taxon>Bacillota</taxon>
        <taxon>Clostridia</taxon>
        <taxon>Eubacteriales</taxon>
        <taxon>Clostridiaceae</taxon>
        <taxon>Proteiniclasticum</taxon>
    </lineage>
</organism>
<dbReference type="InterPro" id="IPR008928">
    <property type="entry name" value="6-hairpin_glycosidase_sf"/>
</dbReference>
<dbReference type="Pfam" id="PF06202">
    <property type="entry name" value="GDE_C"/>
    <property type="match status" value="1"/>
</dbReference>
<gene>
    <name evidence="3" type="ORF">KCG48_09900</name>
</gene>
<dbReference type="InterPro" id="IPR012341">
    <property type="entry name" value="6hp_glycosidase-like_sf"/>
</dbReference>
<sequence>MKFVFGRQDWNTLRRGQEKCYLLTNEKGGYSCLTMIGSSARQEQVLLMASVKAPNNWVQMVSNVEELIHREGKTVSLLSQEYVGYAHNQEGFRHLQGFEVNPFPHWTYQVQGFRLEKTILLAHGGNQVALDYVLHNGGEEPVVVDLKPWLRMTPKGEMPKIGEKGNVTVSEIHRHGQKLYFACDGELLLEGETWQEDLYFQDDAKDDRSAVGKAFSDHRFRYRLEKGETRRVSLIYSTEPVTASVETLRREELKRQKDLQDQAGITSALGRQLVRAADQFVVDRESTGGKTIIAGYPFFGDWGRDTMIALLGCGIAAGRKADCESIFRTFMAYVHQGLMPNMFPEGDKPPMYNTVDASLLFIYALHAYYEEFKDLDFVREALPVMAEILHWYQKGTDFHIRMDEDGLLEAGGGFEQVTWMDVRIGDVLPTPRHGKPVEINAYWYNALMTMAHFERLLEGEDRAKDYENLAGRVKKSFLEKFWNGEKGCLYDVVSGNPYDAQVRPNQIWAVSLPFGMLDPQREKQVVRKVFEELYTPYGLRSLSPKDPEFKPFYGGSLWDRDTAYHQGTVWAFPLGAYYLAYLKVHGFTAKAAAAVMADLSMLEGTLQEGCIGQIAEIFDGLAPTVSKGCFAQAWSVGELLRALKAAEEILRKQTAEALAEKEV</sequence>
<dbReference type="SUPFAM" id="SSF48208">
    <property type="entry name" value="Six-hairpin glycosidases"/>
    <property type="match status" value="1"/>
</dbReference>
<comment type="caution">
    <text evidence="3">The sequence shown here is derived from an EMBL/GenBank/DDBJ whole genome shotgun (WGS) entry which is preliminary data.</text>
</comment>
<evidence type="ECO:0000313" key="4">
    <source>
        <dbReference type="Proteomes" id="UP000675379"/>
    </source>
</evidence>
<dbReference type="RefSeq" id="WP_211801888.1">
    <property type="nucleotide sequence ID" value="NZ_JAGSCS010000013.1"/>
</dbReference>
<dbReference type="PANTHER" id="PTHR10569">
    <property type="entry name" value="GLYCOGEN DEBRANCHING ENZYME"/>
    <property type="match status" value="1"/>
</dbReference>
<accession>A0A941CSN8</accession>
<dbReference type="InterPro" id="IPR032790">
    <property type="entry name" value="GDE_C"/>
</dbReference>
<proteinExistence type="predicted"/>
<evidence type="ECO:0000259" key="2">
    <source>
        <dbReference type="Pfam" id="PF12439"/>
    </source>
</evidence>
<dbReference type="Proteomes" id="UP000675379">
    <property type="component" value="Unassembled WGS sequence"/>
</dbReference>
<feature type="domain" description="Glycogen debranching enzyme bacterial and archaeal type N-terminal" evidence="2">
    <location>
        <begin position="20"/>
        <end position="229"/>
    </location>
</feature>
<dbReference type="EMBL" id="JAGSCS010000013">
    <property type="protein sequence ID" value="MBR0576651.1"/>
    <property type="molecule type" value="Genomic_DNA"/>
</dbReference>
<reference evidence="3" key="1">
    <citation type="submission" date="2021-04" db="EMBL/GenBank/DDBJ databases">
        <title>Proteiniclasticum sedimins sp. nov., an obligate anaerobic bacterium isolated from anaerobic sludge.</title>
        <authorList>
            <person name="Liu J."/>
        </authorList>
    </citation>
    <scope>NUCLEOTIDE SEQUENCE</scope>
    <source>
        <strain evidence="3">BAD-10</strain>
    </source>
</reference>